<dbReference type="Pfam" id="PF14579">
    <property type="entry name" value="HHH_6"/>
    <property type="match status" value="1"/>
</dbReference>
<evidence type="ECO:0000313" key="2">
    <source>
        <dbReference type="EMBL" id="MDY0748077.1"/>
    </source>
</evidence>
<name>A0ABU5DSL7_9BURK</name>
<dbReference type="Proteomes" id="UP001285263">
    <property type="component" value="Unassembled WGS sequence"/>
</dbReference>
<evidence type="ECO:0000313" key="3">
    <source>
        <dbReference type="Proteomes" id="UP001285263"/>
    </source>
</evidence>
<accession>A0ABU5DSL7</accession>
<sequence length="98" mass="11320">MRLGLRRIDGLKEESARRIVAVRATVYFESAEAVALAAELEQQDMRLLAAADALRSRADIAASRSGMRWRCAGRRSCCARRRSTRWRWSWSRRPKAKR</sequence>
<evidence type="ECO:0000259" key="1">
    <source>
        <dbReference type="Pfam" id="PF14579"/>
    </source>
</evidence>
<protein>
    <recommendedName>
        <fullName evidence="1">DNA polymerase helix-hairpin-helix motif domain-containing protein</fullName>
    </recommendedName>
</protein>
<dbReference type="RefSeq" id="WP_320426173.1">
    <property type="nucleotide sequence ID" value="NZ_JAXCLA010000009.1"/>
</dbReference>
<keyword evidence="3" id="KW-1185">Reference proteome</keyword>
<dbReference type="InterPro" id="IPR029460">
    <property type="entry name" value="DNAPol_HHH"/>
</dbReference>
<proteinExistence type="predicted"/>
<gene>
    <name evidence="2" type="ORF">SNE35_26490</name>
</gene>
<feature type="domain" description="DNA polymerase helix-hairpin-helix motif" evidence="1">
    <location>
        <begin position="2"/>
        <end position="56"/>
    </location>
</feature>
<organism evidence="2 3">
    <name type="scientific">Roseateles agri</name>
    <dbReference type="NCBI Taxonomy" id="3098619"/>
    <lineage>
        <taxon>Bacteria</taxon>
        <taxon>Pseudomonadati</taxon>
        <taxon>Pseudomonadota</taxon>
        <taxon>Betaproteobacteria</taxon>
        <taxon>Burkholderiales</taxon>
        <taxon>Sphaerotilaceae</taxon>
        <taxon>Roseateles</taxon>
    </lineage>
</organism>
<comment type="caution">
    <text evidence="2">The sequence shown here is derived from an EMBL/GenBank/DDBJ whole genome shotgun (WGS) entry which is preliminary data.</text>
</comment>
<dbReference type="EMBL" id="JAXCLA010000009">
    <property type="protein sequence ID" value="MDY0748077.1"/>
    <property type="molecule type" value="Genomic_DNA"/>
</dbReference>
<reference evidence="2 3" key="1">
    <citation type="submission" date="2023-11" db="EMBL/GenBank/DDBJ databases">
        <title>Paucibacter sp. nov., isolated from fresh soil in Korea.</title>
        <authorList>
            <person name="Le N.T.T."/>
        </authorList>
    </citation>
    <scope>NUCLEOTIDE SEQUENCE [LARGE SCALE GENOMIC DNA]</scope>
    <source>
        <strain evidence="2 3">R3-3</strain>
    </source>
</reference>